<accession>I3IKG4</accession>
<evidence type="ECO:0000256" key="1">
    <source>
        <dbReference type="SAM" id="Phobius"/>
    </source>
</evidence>
<keyword evidence="1" id="KW-1133">Transmembrane helix</keyword>
<dbReference type="Proteomes" id="UP000002985">
    <property type="component" value="Unassembled WGS sequence"/>
</dbReference>
<reference evidence="2 3" key="1">
    <citation type="journal article" date="2012" name="FEBS Lett.">
        <title>Anammox organism KSU-1 expresses a NirK-type copper-containing nitrite reductase instead of a NirS-type with cytochrome cd1.</title>
        <authorList>
            <person name="Hira D."/>
            <person name="Toh H."/>
            <person name="Migita C.T."/>
            <person name="Okubo H."/>
            <person name="Nishiyama T."/>
            <person name="Hattori M."/>
            <person name="Furukawa K."/>
            <person name="Fujii T."/>
        </authorList>
    </citation>
    <scope>NUCLEOTIDE SEQUENCE [LARGE SCALE GENOMIC DNA]</scope>
</reference>
<keyword evidence="1" id="KW-0472">Membrane</keyword>
<organism evidence="2 3">
    <name type="scientific">Candidatus Jettenia caeni</name>
    <dbReference type="NCBI Taxonomy" id="247490"/>
    <lineage>
        <taxon>Bacteria</taxon>
        <taxon>Pseudomonadati</taxon>
        <taxon>Planctomycetota</taxon>
        <taxon>Candidatus Brocadiia</taxon>
        <taxon>Candidatus Brocadiales</taxon>
        <taxon>Candidatus Brocadiaceae</taxon>
        <taxon>Candidatus Jettenia</taxon>
    </lineage>
</organism>
<evidence type="ECO:0000313" key="2">
    <source>
        <dbReference type="EMBL" id="GAB62209.1"/>
    </source>
</evidence>
<dbReference type="AlphaFoldDB" id="I3IKG4"/>
<protein>
    <submittedName>
        <fullName evidence="2">Uncharacterized protein</fullName>
    </submittedName>
</protein>
<dbReference type="EMBL" id="BAFH01000003">
    <property type="protein sequence ID" value="GAB62209.1"/>
    <property type="molecule type" value="Genomic_DNA"/>
</dbReference>
<evidence type="ECO:0000313" key="3">
    <source>
        <dbReference type="Proteomes" id="UP000002985"/>
    </source>
</evidence>
<sequence>MRQLKIHAFIFLPFMLAFVSQYKLLVVARNKIRKLSRKNLIPCITPASTSEQANAGGNPENNTNTWISTFAELSPYMIRGTTFGNSIQF</sequence>
<feature type="transmembrane region" description="Helical" evidence="1">
    <location>
        <begin position="6"/>
        <end position="28"/>
    </location>
</feature>
<keyword evidence="1" id="KW-0812">Transmembrane</keyword>
<gene>
    <name evidence="2" type="ORF">KSU1_C0613</name>
</gene>
<comment type="caution">
    <text evidence="2">The sequence shown here is derived from an EMBL/GenBank/DDBJ whole genome shotgun (WGS) entry which is preliminary data.</text>
</comment>
<keyword evidence="3" id="KW-1185">Reference proteome</keyword>
<name>I3IKG4_9BACT</name>
<proteinExistence type="predicted"/>